<gene>
    <name evidence="2" type="ORF">C8D85_3433</name>
</gene>
<keyword evidence="1" id="KW-1133">Transmembrane helix</keyword>
<dbReference type="AlphaFoldDB" id="A0A4R6WXI3"/>
<dbReference type="Proteomes" id="UP000295729">
    <property type="component" value="Unassembled WGS sequence"/>
</dbReference>
<dbReference type="OrthoDB" id="6120993at2"/>
<keyword evidence="3" id="KW-1185">Reference proteome</keyword>
<keyword evidence="1" id="KW-0472">Membrane</keyword>
<reference evidence="2 3" key="1">
    <citation type="submission" date="2019-03" db="EMBL/GenBank/DDBJ databases">
        <title>Genomic Encyclopedia of Type Strains, Phase IV (KMG-IV): sequencing the most valuable type-strain genomes for metagenomic binning, comparative biology and taxonomic classification.</title>
        <authorList>
            <person name="Goeker M."/>
        </authorList>
    </citation>
    <scope>NUCLEOTIDE SEQUENCE [LARGE SCALE GENOMIC DNA]</scope>
    <source>
        <strain evidence="2 3">DSM 5604</strain>
    </source>
</reference>
<name>A0A4R6WXI3_9GAMM</name>
<proteinExistence type="predicted"/>
<evidence type="ECO:0000256" key="1">
    <source>
        <dbReference type="SAM" id="Phobius"/>
    </source>
</evidence>
<keyword evidence="1" id="KW-0812">Transmembrane</keyword>
<dbReference type="EMBL" id="SNZA01000007">
    <property type="protein sequence ID" value="TDR05911.1"/>
    <property type="molecule type" value="Genomic_DNA"/>
</dbReference>
<dbReference type="RefSeq" id="WP_133565050.1">
    <property type="nucleotide sequence ID" value="NZ_SNZA01000007.1"/>
</dbReference>
<comment type="caution">
    <text evidence="2">The sequence shown here is derived from an EMBL/GenBank/DDBJ whole genome shotgun (WGS) entry which is preliminary data.</text>
</comment>
<sequence length="122" mass="14276">MAQTILAVLVSFVLFVSILVFFIKHKQRMPYYQIDRVGCVQLLEQAVAGDLLERDWHVFIGMSVRYDVEIEALRYTCIEVDDEHVINTILKNGQSYVVFSKKGLLILQDLLEDWRHRVDYLA</sequence>
<accession>A0A4R6WXI3</accession>
<evidence type="ECO:0000313" key="2">
    <source>
        <dbReference type="EMBL" id="TDR05911.1"/>
    </source>
</evidence>
<organism evidence="2 3">
    <name type="scientific">Marinomonas communis</name>
    <dbReference type="NCBI Taxonomy" id="28254"/>
    <lineage>
        <taxon>Bacteria</taxon>
        <taxon>Pseudomonadati</taxon>
        <taxon>Pseudomonadota</taxon>
        <taxon>Gammaproteobacteria</taxon>
        <taxon>Oceanospirillales</taxon>
        <taxon>Oceanospirillaceae</taxon>
        <taxon>Marinomonas</taxon>
    </lineage>
</organism>
<evidence type="ECO:0000313" key="3">
    <source>
        <dbReference type="Proteomes" id="UP000295729"/>
    </source>
</evidence>
<feature type="transmembrane region" description="Helical" evidence="1">
    <location>
        <begin position="6"/>
        <end position="23"/>
    </location>
</feature>
<protein>
    <submittedName>
        <fullName evidence="2">Uncharacterized protein</fullName>
    </submittedName>
</protein>